<dbReference type="EMBL" id="BMIH01000003">
    <property type="protein sequence ID" value="GGB31883.1"/>
    <property type="molecule type" value="Genomic_DNA"/>
</dbReference>
<name>A0A916WTQ1_9SPHN</name>
<dbReference type="SUPFAM" id="SSF52266">
    <property type="entry name" value="SGNH hydrolase"/>
    <property type="match status" value="1"/>
</dbReference>
<dbReference type="PANTHER" id="PTHR45648">
    <property type="entry name" value="GDSL LIPASE/ACYLHYDROLASE FAMILY PROTEIN (AFU_ORTHOLOGUE AFUA_4G14700)"/>
    <property type="match status" value="1"/>
</dbReference>
<protein>
    <recommendedName>
        <fullName evidence="5">PEP-CTERM protein-sorting domain-containing protein</fullName>
    </recommendedName>
</protein>
<gene>
    <name evidence="3" type="ORF">GCM10011380_21600</name>
</gene>
<dbReference type="Pfam" id="PF00657">
    <property type="entry name" value="Lipase_GDSL"/>
    <property type="match status" value="1"/>
</dbReference>
<dbReference type="AlphaFoldDB" id="A0A916WTQ1"/>
<dbReference type="InterPro" id="IPR013424">
    <property type="entry name" value="Ice-binding_C"/>
</dbReference>
<feature type="signal peptide" evidence="2">
    <location>
        <begin position="1"/>
        <end position="25"/>
    </location>
</feature>
<evidence type="ECO:0000256" key="2">
    <source>
        <dbReference type="SAM" id="SignalP"/>
    </source>
</evidence>
<dbReference type="Proteomes" id="UP000623067">
    <property type="component" value="Unassembled WGS sequence"/>
</dbReference>
<dbReference type="NCBIfam" id="NF035944">
    <property type="entry name" value="PEPxxWA-CTERM"/>
    <property type="match status" value="1"/>
</dbReference>
<dbReference type="GO" id="GO:0016788">
    <property type="term" value="F:hydrolase activity, acting on ester bonds"/>
    <property type="evidence" value="ECO:0007669"/>
    <property type="project" value="InterPro"/>
</dbReference>
<keyword evidence="1" id="KW-0378">Hydrolase</keyword>
<evidence type="ECO:0000313" key="4">
    <source>
        <dbReference type="Proteomes" id="UP000623067"/>
    </source>
</evidence>
<dbReference type="NCBIfam" id="TIGR02595">
    <property type="entry name" value="PEP_CTERM"/>
    <property type="match status" value="1"/>
</dbReference>
<organism evidence="3 4">
    <name type="scientific">Sphingomonas metalli</name>
    <dbReference type="NCBI Taxonomy" id="1779358"/>
    <lineage>
        <taxon>Bacteria</taxon>
        <taxon>Pseudomonadati</taxon>
        <taxon>Pseudomonadota</taxon>
        <taxon>Alphaproteobacteria</taxon>
        <taxon>Sphingomonadales</taxon>
        <taxon>Sphingomonadaceae</taxon>
        <taxon>Sphingomonas</taxon>
    </lineage>
</organism>
<dbReference type="Gene3D" id="3.40.50.1110">
    <property type="entry name" value="SGNH hydrolase"/>
    <property type="match status" value="1"/>
</dbReference>
<evidence type="ECO:0008006" key="5">
    <source>
        <dbReference type="Google" id="ProtNLM"/>
    </source>
</evidence>
<accession>A0A916WTQ1</accession>
<sequence>MRMRDGSVAFGLAAMALALAGPAAAQQQRYDRLFVFGDSLVDSGNAQKLRADGGGADPAPASQSYFEGRFSNGYNFADYLSTYIAGGPATASERGGINFSVGGAQAAEVAGDASPSFLEQIDTFAKSGATFDSRALVLVTLGGNDVRRELANLGTIPGYTPDLTSTVQAMSTGLTRLYAAGARNFVITGLPDIGQIPAVTSLNVPALNQAGTALSAGLNTAFAQLVGGFDRQPGVDAVFFDLFNYQKAIYQSPAAAGLVTPGGTLNTSTPCLSVPGAAPNCDNFVYFDAIHPVTDVHRAIANGIATQIGVAVPEPASWALMLTGFALTAMMLRRHRTRVRVAFA</sequence>
<dbReference type="InterPro" id="IPR051058">
    <property type="entry name" value="GDSL_Est/Lipase"/>
</dbReference>
<dbReference type="CDD" id="cd01846">
    <property type="entry name" value="fatty_acyltransferase_like"/>
    <property type="match status" value="1"/>
</dbReference>
<dbReference type="InterPro" id="IPR036514">
    <property type="entry name" value="SGNH_hydro_sf"/>
</dbReference>
<feature type="chain" id="PRO_5037415093" description="PEP-CTERM protein-sorting domain-containing protein" evidence="2">
    <location>
        <begin position="26"/>
        <end position="344"/>
    </location>
</feature>
<evidence type="ECO:0000313" key="3">
    <source>
        <dbReference type="EMBL" id="GGB31883.1"/>
    </source>
</evidence>
<keyword evidence="4" id="KW-1185">Reference proteome</keyword>
<evidence type="ECO:0000256" key="1">
    <source>
        <dbReference type="ARBA" id="ARBA00022801"/>
    </source>
</evidence>
<keyword evidence="2" id="KW-0732">Signal</keyword>
<dbReference type="PANTHER" id="PTHR45648:SF22">
    <property type="entry name" value="GDSL LIPASE_ACYLHYDROLASE FAMILY PROTEIN (AFU_ORTHOLOGUE AFUA_4G14700)"/>
    <property type="match status" value="1"/>
</dbReference>
<comment type="caution">
    <text evidence="3">The sequence shown here is derived from an EMBL/GenBank/DDBJ whole genome shotgun (WGS) entry which is preliminary data.</text>
</comment>
<proteinExistence type="predicted"/>
<reference evidence="3" key="2">
    <citation type="submission" date="2020-09" db="EMBL/GenBank/DDBJ databases">
        <authorList>
            <person name="Sun Q."/>
            <person name="Zhou Y."/>
        </authorList>
    </citation>
    <scope>NUCLEOTIDE SEQUENCE</scope>
    <source>
        <strain evidence="3">CGMCC 1.15330</strain>
    </source>
</reference>
<dbReference type="InterPro" id="IPR001087">
    <property type="entry name" value="GDSL"/>
</dbReference>
<reference evidence="3" key="1">
    <citation type="journal article" date="2014" name="Int. J. Syst. Evol. Microbiol.">
        <title>Complete genome sequence of Corynebacterium casei LMG S-19264T (=DSM 44701T), isolated from a smear-ripened cheese.</title>
        <authorList>
            <consortium name="US DOE Joint Genome Institute (JGI-PGF)"/>
            <person name="Walter F."/>
            <person name="Albersmeier A."/>
            <person name="Kalinowski J."/>
            <person name="Ruckert C."/>
        </authorList>
    </citation>
    <scope>NUCLEOTIDE SEQUENCE</scope>
    <source>
        <strain evidence="3">CGMCC 1.15330</strain>
    </source>
</reference>